<proteinExistence type="predicted"/>
<accession>A0A5B2VVG7</accession>
<dbReference type="GO" id="GO:0009584">
    <property type="term" value="P:detection of visible light"/>
    <property type="evidence" value="ECO:0007669"/>
    <property type="project" value="InterPro"/>
</dbReference>
<dbReference type="PROSITE" id="PS50046">
    <property type="entry name" value="PHYTOCHROME_2"/>
    <property type="match status" value="1"/>
</dbReference>
<reference evidence="6 7" key="1">
    <citation type="submission" date="2019-09" db="EMBL/GenBank/DDBJ databases">
        <title>Chitinophaga ginsengihumi sp. nov., isolated from soil of ginseng rhizosphere.</title>
        <authorList>
            <person name="Lee J."/>
        </authorList>
    </citation>
    <scope>NUCLEOTIDE SEQUENCE [LARGE SCALE GENOMIC DNA]</scope>
    <source>
        <strain evidence="6 7">BN140078</strain>
    </source>
</reference>
<dbReference type="PRINTS" id="PR01033">
    <property type="entry name" value="PHYTOCHROME"/>
</dbReference>
<organism evidence="6 7">
    <name type="scientific">Chitinophaga agrisoli</name>
    <dbReference type="NCBI Taxonomy" id="2607653"/>
    <lineage>
        <taxon>Bacteria</taxon>
        <taxon>Pseudomonadati</taxon>
        <taxon>Bacteroidota</taxon>
        <taxon>Chitinophagia</taxon>
        <taxon>Chitinophagales</taxon>
        <taxon>Chitinophagaceae</taxon>
        <taxon>Chitinophaga</taxon>
    </lineage>
</organism>
<dbReference type="InterPro" id="IPR043150">
    <property type="entry name" value="Phytochrome_PHY_sf"/>
</dbReference>
<keyword evidence="7" id="KW-1185">Reference proteome</keyword>
<dbReference type="Pfam" id="PF08446">
    <property type="entry name" value="PAS_2"/>
    <property type="match status" value="1"/>
</dbReference>
<evidence type="ECO:0000256" key="4">
    <source>
        <dbReference type="ARBA" id="ARBA00023170"/>
    </source>
</evidence>
<dbReference type="GO" id="GO:0006355">
    <property type="term" value="P:regulation of DNA-templated transcription"/>
    <property type="evidence" value="ECO:0007669"/>
    <property type="project" value="InterPro"/>
</dbReference>
<dbReference type="Proteomes" id="UP000324611">
    <property type="component" value="Unassembled WGS sequence"/>
</dbReference>
<comment type="caution">
    <text evidence="6">The sequence shown here is derived from an EMBL/GenBank/DDBJ whole genome shotgun (WGS) entry which is preliminary data.</text>
</comment>
<dbReference type="InterPro" id="IPR013515">
    <property type="entry name" value="Phytochrome_cen-reg"/>
</dbReference>
<dbReference type="AlphaFoldDB" id="A0A5B2VVG7"/>
<dbReference type="InterPro" id="IPR016132">
    <property type="entry name" value="Phyto_chromo_attachment"/>
</dbReference>
<reference evidence="6 7" key="2">
    <citation type="submission" date="2019-09" db="EMBL/GenBank/DDBJ databases">
        <authorList>
            <person name="Jin C."/>
        </authorList>
    </citation>
    <scope>NUCLEOTIDE SEQUENCE [LARGE SCALE GENOMIC DNA]</scope>
    <source>
        <strain evidence="6 7">BN140078</strain>
    </source>
</reference>
<evidence type="ECO:0000313" key="7">
    <source>
        <dbReference type="Proteomes" id="UP000324611"/>
    </source>
</evidence>
<keyword evidence="4" id="KW-0675">Receptor</keyword>
<keyword evidence="3" id="KW-0157">Chromophore</keyword>
<evidence type="ECO:0000256" key="2">
    <source>
        <dbReference type="ARBA" id="ARBA00022606"/>
    </source>
</evidence>
<keyword evidence="1" id="KW-0600">Photoreceptor protein</keyword>
<dbReference type="PANTHER" id="PTHR43065:SF42">
    <property type="entry name" value="TWO-COMPONENT SENSOR PPRA"/>
    <property type="match status" value="1"/>
</dbReference>
<dbReference type="InterPro" id="IPR003018">
    <property type="entry name" value="GAF"/>
</dbReference>
<dbReference type="Gene3D" id="3.30.450.270">
    <property type="match status" value="1"/>
</dbReference>
<name>A0A5B2VVG7_9BACT</name>
<evidence type="ECO:0000256" key="3">
    <source>
        <dbReference type="ARBA" id="ARBA00022991"/>
    </source>
</evidence>
<feature type="domain" description="Phytochrome chromophore attachment site" evidence="5">
    <location>
        <begin position="146"/>
        <end position="304"/>
    </location>
</feature>
<dbReference type="InterPro" id="IPR001294">
    <property type="entry name" value="Phytochrome"/>
</dbReference>
<dbReference type="EMBL" id="VUOC01000002">
    <property type="protein sequence ID" value="KAA2243261.1"/>
    <property type="molecule type" value="Genomic_DNA"/>
</dbReference>
<gene>
    <name evidence="6" type="ORF">F0L74_12170</name>
</gene>
<dbReference type="Gene3D" id="3.30.450.40">
    <property type="match status" value="1"/>
</dbReference>
<dbReference type="PANTHER" id="PTHR43065">
    <property type="entry name" value="SENSOR HISTIDINE KINASE"/>
    <property type="match status" value="1"/>
</dbReference>
<sequence>MSQMEFSKYDSEFCGNIPIHIINTVQEYGALLVLDKVTLTIVQVSENAGDLLGVPFRELPGKSINGLINDEAYKSLLELAQQSDGNKLAATWKLQERPCAVMVHVHGQQLLAEVEHSPDLVAEEATFTHLYQQIKTSIGLIEQAQDVAALCHTAATEIKKLSGFDKVMIYTFDKDWNGNVLAEAMEPGMESYIGFTFPASDIPKPARDMYLRNPYRFIPDREFKPVKLYPVINPLTHTFLDMSECNLRAVAAVHVEYLKNMHVMASMSVRLIKDNALWGLIACHHKTARTIDPQLRSVLELLSGVISGRISVLHHQQFHDLSSRLNNIYTQLIEHLYKTASLAAGLLNGTPNIMTLFDASGVVITYKNKTYHAGEVPDAAQLEDLLLWLHVKQLRKVFDTDSLPAVYDITEEFQEIASGLLAIPVQAEEDTYILLFRKEFVKTTNWGGNPDERIFFDENPKIYHPRHSFKLWQEHVKGFSRPWLPEELIAAENLRSFIFEFLTRDTMGKNEL</sequence>
<keyword evidence="2" id="KW-0716">Sensory transduction</keyword>
<dbReference type="SUPFAM" id="SSF55785">
    <property type="entry name" value="PYP-like sensor domain (PAS domain)"/>
    <property type="match status" value="1"/>
</dbReference>
<dbReference type="InterPro" id="IPR029016">
    <property type="entry name" value="GAF-like_dom_sf"/>
</dbReference>
<dbReference type="GO" id="GO:0009881">
    <property type="term" value="F:photoreceptor activity"/>
    <property type="evidence" value="ECO:0007669"/>
    <property type="project" value="UniProtKB-KW"/>
</dbReference>
<evidence type="ECO:0000313" key="6">
    <source>
        <dbReference type="EMBL" id="KAA2243261.1"/>
    </source>
</evidence>
<protein>
    <submittedName>
        <fullName evidence="6">GAF domain-containing protein</fullName>
    </submittedName>
</protein>
<dbReference type="Pfam" id="PF00360">
    <property type="entry name" value="PHY"/>
    <property type="match status" value="1"/>
</dbReference>
<dbReference type="SMART" id="SM00065">
    <property type="entry name" value="GAF"/>
    <property type="match status" value="1"/>
</dbReference>
<evidence type="ECO:0000256" key="1">
    <source>
        <dbReference type="ARBA" id="ARBA00022543"/>
    </source>
</evidence>
<dbReference type="InterPro" id="IPR035965">
    <property type="entry name" value="PAS-like_dom_sf"/>
</dbReference>
<dbReference type="Gene3D" id="3.30.450.20">
    <property type="entry name" value="PAS domain"/>
    <property type="match status" value="1"/>
</dbReference>
<dbReference type="SUPFAM" id="SSF55781">
    <property type="entry name" value="GAF domain-like"/>
    <property type="match status" value="2"/>
</dbReference>
<dbReference type="InterPro" id="IPR013654">
    <property type="entry name" value="PAS_2"/>
</dbReference>
<dbReference type="Pfam" id="PF01590">
    <property type="entry name" value="GAF"/>
    <property type="match status" value="1"/>
</dbReference>
<evidence type="ECO:0000259" key="5">
    <source>
        <dbReference type="PROSITE" id="PS50046"/>
    </source>
</evidence>